<dbReference type="PANTHER" id="PTHR34094">
    <property type="match status" value="1"/>
</dbReference>
<reference evidence="2 3" key="1">
    <citation type="submission" date="2017-05" db="EMBL/GenBank/DDBJ databases">
        <title>Vagococcus spp. assemblies.</title>
        <authorList>
            <person name="Gulvik C.A."/>
        </authorList>
    </citation>
    <scope>NUCLEOTIDE SEQUENCE [LARGE SCALE GENOMIC DNA]</scope>
    <source>
        <strain evidence="2 3">CCUG 41755</strain>
    </source>
</reference>
<feature type="domain" description="DUF4097" evidence="1">
    <location>
        <begin position="34"/>
        <end position="324"/>
    </location>
</feature>
<dbReference type="InterPro" id="IPR025164">
    <property type="entry name" value="Toastrack_DUF4097"/>
</dbReference>
<evidence type="ECO:0000259" key="1">
    <source>
        <dbReference type="Pfam" id="PF13349"/>
    </source>
</evidence>
<protein>
    <recommendedName>
        <fullName evidence="1">DUF4097 domain-containing protein</fullName>
    </recommendedName>
</protein>
<organism evidence="2 3">
    <name type="scientific">Vagococcus fessus</name>
    <dbReference type="NCBI Taxonomy" id="120370"/>
    <lineage>
        <taxon>Bacteria</taxon>
        <taxon>Bacillati</taxon>
        <taxon>Bacillota</taxon>
        <taxon>Bacilli</taxon>
        <taxon>Lactobacillales</taxon>
        <taxon>Enterococcaceae</taxon>
        <taxon>Vagococcus</taxon>
    </lineage>
</organism>
<dbReference type="AlphaFoldDB" id="A0A430ABW3"/>
<sequence length="339" mass="36721">MAKKQHVMSLLILSSLILGLTGCTEMVADKHEPSHDTTVKETSTTTLKVEETSKKLLVNSIGVDVKLKVNEKDPKAFAIEGKKSIVQTYDDKDQLAIVLTQVTKKKNDTVTINVGQDSLKSVIIDLKNSNLEVEGEFKGDTLAVTSQKSKLVFVDSIKTNDVSFKLEESNLEATDLEVSDATFTANQGSFKFDAVQSNTLDVDLVRGSFVTKETEGHLALSANQGDIKVGNIKGSAAIKVEEGSVIGNFKELEDALVLEAQKGQVKLLLPEKLAFSYEAKGEKGTISTDFDDKLKIHDGLATGTVNSNPNVKVKVKAKGGVIDIRRPQKGENDKDAKNN</sequence>
<name>A0A430ABW3_9ENTE</name>
<dbReference type="OrthoDB" id="2064627at2"/>
<evidence type="ECO:0000313" key="2">
    <source>
        <dbReference type="EMBL" id="RSU04671.1"/>
    </source>
</evidence>
<accession>A0A430ABW3</accession>
<dbReference type="PANTHER" id="PTHR34094:SF1">
    <property type="entry name" value="PROTEIN FAM185A"/>
    <property type="match status" value="1"/>
</dbReference>
<dbReference type="RefSeq" id="WP_126830158.1">
    <property type="nucleotide sequence ID" value="NZ_CBCRYB010000002.1"/>
</dbReference>
<gene>
    <name evidence="2" type="ORF">CBF31_01240</name>
</gene>
<comment type="caution">
    <text evidence="2">The sequence shown here is derived from an EMBL/GenBank/DDBJ whole genome shotgun (WGS) entry which is preliminary data.</text>
</comment>
<evidence type="ECO:0000313" key="3">
    <source>
        <dbReference type="Proteomes" id="UP000287101"/>
    </source>
</evidence>
<dbReference type="EMBL" id="NGJY01000001">
    <property type="protein sequence ID" value="RSU04671.1"/>
    <property type="molecule type" value="Genomic_DNA"/>
</dbReference>
<dbReference type="Pfam" id="PF13349">
    <property type="entry name" value="DUF4097"/>
    <property type="match status" value="1"/>
</dbReference>
<proteinExistence type="predicted"/>
<dbReference type="Proteomes" id="UP000287101">
    <property type="component" value="Unassembled WGS sequence"/>
</dbReference>
<keyword evidence="3" id="KW-1185">Reference proteome</keyword>
<dbReference type="PROSITE" id="PS51257">
    <property type="entry name" value="PROKAR_LIPOPROTEIN"/>
    <property type="match status" value="1"/>
</dbReference>